<protein>
    <submittedName>
        <fullName evidence="2">Uncharacterized protein</fullName>
    </submittedName>
</protein>
<gene>
    <name evidence="2" type="ORF">FFLO_00154</name>
</gene>
<feature type="compositionally biased region" description="Basic and acidic residues" evidence="1">
    <location>
        <begin position="16"/>
        <end position="28"/>
    </location>
</feature>
<feature type="region of interest" description="Disordered" evidence="1">
    <location>
        <begin position="1"/>
        <end position="63"/>
    </location>
</feature>
<comment type="caution">
    <text evidence="2">The sequence shown here is derived from an EMBL/GenBank/DDBJ whole genome shotgun (WGS) entry which is preliminary data.</text>
</comment>
<name>A0A8K0JRX1_9TREE</name>
<dbReference type="AlphaFoldDB" id="A0A8K0JRX1"/>
<dbReference type="PANTHER" id="PTHR37948">
    <property type="entry name" value="ZGC:113208"/>
    <property type="match status" value="1"/>
</dbReference>
<dbReference type="Proteomes" id="UP000812966">
    <property type="component" value="Unassembled WGS sequence"/>
</dbReference>
<feature type="compositionally biased region" description="Basic and acidic residues" evidence="1">
    <location>
        <begin position="130"/>
        <end position="152"/>
    </location>
</feature>
<evidence type="ECO:0000256" key="1">
    <source>
        <dbReference type="SAM" id="MobiDB-lite"/>
    </source>
</evidence>
<proteinExistence type="predicted"/>
<evidence type="ECO:0000313" key="2">
    <source>
        <dbReference type="EMBL" id="KAG7579946.1"/>
    </source>
</evidence>
<dbReference type="EMBL" id="JABELV010000002">
    <property type="protein sequence ID" value="KAG7579946.1"/>
    <property type="molecule type" value="Genomic_DNA"/>
</dbReference>
<dbReference type="OrthoDB" id="4850at2759"/>
<dbReference type="PANTHER" id="PTHR37948:SF1">
    <property type="entry name" value="BLL5189 PROTEIN"/>
    <property type="match status" value="1"/>
</dbReference>
<evidence type="ECO:0000313" key="3">
    <source>
        <dbReference type="Proteomes" id="UP000812966"/>
    </source>
</evidence>
<sequence>MASVATEDFAASSLDGLEKLDVDAEDSKPTQGTTPAEQEQHDSPEVGEGTIELNDSGDEDLEKQVMDYEEARLQTIRQNQELLASLGLDRLPSTKPPSPKKPRIDRPLSKPRSKPFKDVEPTRRSGRIKALQEDVKADPEILDLPDDRDLFRRGGRRRGQADGPELPMGKRIEVPSVRYVDVASSSKGGRSKRKASELSEDEAEVEDDYEKVYEKPTRAADGTNRLSFPGRFKDVFEPNVTPEEMLRGGAFAGGYFKDDYSNVLKKDLPAAEDLAALPSSYTAPSEGFSPETHLTSTAQDPSVNRYKKLAGQGLKEWEKSGWIWEGDPRGWMQWYIRFYEGRRCQDDTRQVMRWLNLAGPRGRFSRMLMKKIAADPGSGGAIEKNTSVEDEEVGTVLRQVCWQWGWECTSGEWAKRIAEGNMA</sequence>
<accession>A0A8K0JRX1</accession>
<keyword evidence="3" id="KW-1185">Reference proteome</keyword>
<feature type="compositionally biased region" description="Acidic residues" evidence="1">
    <location>
        <begin position="198"/>
        <end position="209"/>
    </location>
</feature>
<reference evidence="2" key="1">
    <citation type="submission" date="2020-04" db="EMBL/GenBank/DDBJ databases">
        <title>Analysis of mating type loci in Filobasidium floriforme.</title>
        <authorList>
            <person name="Nowrousian M."/>
        </authorList>
    </citation>
    <scope>NUCLEOTIDE SEQUENCE</scope>
    <source>
        <strain evidence="2">CBS 6242</strain>
    </source>
</reference>
<organism evidence="2 3">
    <name type="scientific">Filobasidium floriforme</name>
    <dbReference type="NCBI Taxonomy" id="5210"/>
    <lineage>
        <taxon>Eukaryota</taxon>
        <taxon>Fungi</taxon>
        <taxon>Dikarya</taxon>
        <taxon>Basidiomycota</taxon>
        <taxon>Agaricomycotina</taxon>
        <taxon>Tremellomycetes</taxon>
        <taxon>Filobasidiales</taxon>
        <taxon>Filobasidiaceae</taxon>
        <taxon>Filobasidium</taxon>
    </lineage>
</organism>
<feature type="region of interest" description="Disordered" evidence="1">
    <location>
        <begin position="84"/>
        <end position="214"/>
    </location>
</feature>